<dbReference type="EMBL" id="CP002542">
    <property type="protein sequence ID" value="AEA42439.1"/>
    <property type="molecule type" value="Genomic_DNA"/>
</dbReference>
<organism evidence="2 3">
    <name type="scientific">Fluviicola taffensis (strain DSM 16823 / NCIMB 13979 / RW262)</name>
    <dbReference type="NCBI Taxonomy" id="755732"/>
    <lineage>
        <taxon>Bacteria</taxon>
        <taxon>Pseudomonadati</taxon>
        <taxon>Bacteroidota</taxon>
        <taxon>Flavobacteriia</taxon>
        <taxon>Flavobacteriales</taxon>
        <taxon>Crocinitomicaceae</taxon>
        <taxon>Fluviicola</taxon>
    </lineage>
</organism>
<dbReference type="NCBIfam" id="TIGR03696">
    <property type="entry name" value="Rhs_assc_core"/>
    <property type="match status" value="1"/>
</dbReference>
<dbReference type="Pfam" id="PF20041">
    <property type="entry name" value="DUF6443"/>
    <property type="match status" value="1"/>
</dbReference>
<accession>F2IEX4</accession>
<feature type="domain" description="DUF6443" evidence="1">
    <location>
        <begin position="315"/>
        <end position="410"/>
    </location>
</feature>
<dbReference type="STRING" id="755732.Fluta_0433"/>
<dbReference type="Gene3D" id="2.180.10.10">
    <property type="entry name" value="RHS repeat-associated core"/>
    <property type="match status" value="1"/>
</dbReference>
<sequence precursor="true">MTAFKSVGLFFLFVLVSLTSSAGIVPYTRGLLKTPDDLSTRPYVNTLSGEFTTEITPVWSGLSYSDRSKKGVITFGINHHFPTTSPNFRAEVKVVLTKYATLSSSGIVDTITLQISNYPEDSLTFIDKQSYVFDNVEKFDVKLILAKLEGYDQTYLRENLYIQGDVYVDRVYDFTGQLATPVTINSLYTDEPLDLNCDDQADEFVISWDPVEGAEEYQLEWLYINNYDKVIGDLSVDFRLNSTRISTSQANYHLSLVFDKGYICYRVRAVGRSMTDVSRFIFTPWSTNDGLVAVSSCDYYQQTTPYDVLKNWQYSSTYAEEGKKKEVVSFFDGSLRNRQMVTKINSDNTTIVGETIYDYQGRPAIQVLPVPVAPTDCETPDAENSLKFYEKFNRKNATDAYTKLDFDTSSMIDSCSTILGPMHPSSGASNYYSSSNPDTDGIQGYLPDAQQFPFSQVEYTPDNTGRISRQGGVGAEFQLGSGHETKYFYGHPFQEQLDRLFGSEVGDYAHYQKNMVIDPNGQVSVSYLDQEGRVIATSLAGEAPDNLISLESAGEAGPLTVDLLSPNAQGESSSNVLGINGRSKVFNQTILLSSKTTLQIDYDLNVTPFIDTCLSMDSSVCFNCVYDLKIEVRDMCGVLVSPQAVSNKLSGRFELDTTNQVIFKTDCANFGFDTTFVIDSLAVGSYQISKILTINEAAIEAYVAMYVNDSINMCKPGYDEILEEVQSTIDNDCSDDFSCAECIENLGPLLDYIANGGTEDSYNLEVVACNAPCTPISYYETMRMLLKGDVMPSGQYAQYDNASVIQTWMYPLSVLNVSNILPKSPNSDWKHPKYDIESTILNHYYDEDGITISRIYLQDVVISSNIVTSSLPIIDVGSTIGTHVFLDALTNTYYTYPEYLTGVADFIGYYGSNLQWANSLVYYHPEYPILKYYRTLTTEVTVGDRFTSEGFDAAMMRVNTWDDAITAGFIKSTYSTESINNRIENFLTDTTHTVWDPAGFYDTPLYRLQNKVANFITINGVNYSMMQFAGIITRCSNLQLGAYPSSACTLWGDDYGLDSTENQVKRDESWMAFRSLYFSAKQKILQDLVTDVTINDSEYYGYNACIGNDEFNPFENGFFNATFLAGFFYTTAGQFTNVNQPCSFYRMAFYQNKEIRFGTPNRVSDLSANEIAYQQYLVTGQCPNAASLQSVLNEVAFTNQLDDASFSLNSLNSLSGLLLSLNNFDEQTANQNLNWVQTTINSNILEAVWSDIGLAAFATLRLVKDPLDTLGYSWSQIIGFSNLYFTELSSGIYEFTALAKVQISGLIYYVPVTGTTTLPIGNCQFEDVCEKNDLGNEMQHLLQAITAFDLLGSTTAFNLSTEDAFDPFVTNNIQHAVSLSSPGNLSWIFDPAIPGFKITNAANSDYLRLGINSFSPSIFTISNMNLIDAIDELVVGPNNTFDLVCNDAYGNYLVTISLDAVRVTSGGLQSIELGDCGLPTPLLCDGEPYRNLEDLKAVFQDVLVNQNAPFDLYNSLELTSSLETQLNAPGGVLTGTVSSLFAGAKRLRFNLPTDYCDLTLNYDSIPGVNFSFDSIVSVDELEVSGETNSFGSNNSFDLTVNFSSGGTIHTAVLKGISCLNLKECISCTGDITVSYTASQLDSIDSVYLNMGVLTGTSTMGDYHYYCDLVDTFNVHHGLTILDPNYVPKLSYYEFFNQVPPNSIGEFAYYLNAFVDSVDAYFLLQSPSQFYTYFGTFNSVKLQYGRYLSAVDFYNTHRDGIILDQISPVTLVEFTTTIYSGDCSNYISYLLGNFTNPGTTLSVLSYPNTGIALIPSDSCFVNYQTYVDAYLGHIDNNPSCYMQQFGPTQLVSYIQFLNLNLCCTEEGEDALAVYLQYLYTNPGCELIPPSMTNCMTPEEDFVYCSGRYNNYYLTGIDMFNTSDWAIANNISLTNEFASDTAFIDAGFCECAKFYQSYLFTYIYAQSTDVLPNPITISEYCASDLPDLHPECSEAYQKYLGCVALYNSKAMANESEDVITYVISEQVFYQENLCNCVNDYCAELNLVSDGLKEFDLMPNILTFCSGDQVIPCPNDSINIAAEPFVIEFNDPCEEFYQANTENTAYIAYQEQTQAMQTDISQRYIQHCLGALENLSMTYNEIEHHFTLYYYDQAGNLIKTVPPEGVEFIDIDNSTIKAAILSDRANNTHQIVTSHRMQTTYLYNSLNQLVAQNMPDQDEMQVFESTLPNGLPTQLSTTAIQMVSSNQGYLTGFMTNSNAPMGSRGYLFSTNNGGQNWVRVSNTIASDLKRVRMINSNSGLAVGTSGILLLTQDGGATWDLVDTYSSNIQEDFVSLEVSTTDGYALTRSGQIFKCTTAGVISSHAVAPTNTSYTATAFTDFSLQNNYSTTTGILYVASLTDGSSDFDAIILNNGSSVFTLEKVLASDLNALAFYSSSEGAVAGLDGNLSLLSGTSSSDFVQTMQVSGTLGMIDQIQMLNGQIGIARIEENGQKVIRTTKNGGKTWLSLSNEYLDANLVFIKRSGTTTLEVLIQGYTTGSAYSKTVLLASNGTISELNQTPTAVQNINLKVVYAYNDGIKITVFGIDSANKLYRSNAYLPSGTTLQFTEITDAGTITDAKQLLVLKDGTDLLVHALLTTGTLKQSSYSLTTQTASSFATVSGATALVWMDKITASSTDYVLGYNSSDTKIYAKTATGSLSGLTTTLSLGTSVITKLAVHGTQVTLAGTNGGIFTSGSISTLPSSVTFYARQDHRLPALNSIQKGASNLLITGQNGLFISRAISTSATTATVKPLHTLSDLYAANEFVSSSISYYLVGGTDGFLSQFKVSNLDETTLYTTAGLTVKDHSNNITFYDIAVATKAVYAVGGNGSVYYTPDITTDLLIPTVPATTQNLRSVCFNGSLKAIVAGSAATLIRYNSQTGSLNNRIFSSRYRDVHFANGQFGTLIGDHFLVRTTTDGGLSWKINLPTSALTLNSSTIDNLRKVWTVKEANTSHFALIGGYGDYLTVVNNGLFAATPITGRISDIQFSKNSPLIGYLSINSTANGIRKITLTPSTLLGYTLSLSADVATSTDLIHAIHVFENQSVAYVGGSGKINFYNSGGLGSSYTLATISGATFRDVYFHDDVTGYAVGDAGKWYHLSSNSNDATTHAILSGGLITSQQIITDPEIGTATDYNILAMAFNSRTTGVYGGYYTNGTYITTKKAMVRALRHEGGMFTARFYYDRLGRIVTSQNSRQLQASKFSYTLYDELGRVYEAGEKTENGSGDPKFGSIFGTNVGGITVPSVVDDTKLETWLSTNATTTRKEVTRSYYDATNTHIESSLPIMLTEATQRKRIVHVTYEAVYDDLDEVYDHATHYDYDVHGNVKTLLQENQLVGAISGIDQHRFKRMDYVYDLISGNVHRVDYETGNADQWHHAYNYDADNRITEVYTTKETPLLDINSTVASMQNEPEINPMWDQEASYEYYQHGPLARTTLADQEVQGIDYVYTLQGWIKGVNSNGLDAAKDPGRDGDGVSDNKLVARDVFGYSLHYYAGDYAPIVGGNNDFIANQGSSDLTDTSSDLYNGNIGRMVTTITDPNSRHILPLGNAYQYDQLNRLKQAKSFNNYDEGTNAWGSGGTTMYYNAFTYDANGNIETQVRQNDAGTTIDDLTYNYHDLAGKRLRNRLYGVNDPTSNGAFADDIDNMVFDSAQSTINQNNNYVYDAEGRLVKDLQEEIDTIVWRVDGKVKFILRPASSAKKTVSFDYDAMGHRIAKHSYTSNNSYLLEKSTYYILDVQGNTMSVYERVVDNTEESVAFFQAEKHIYGSSRLGMHNEPVPMLGSQNTTYTMEYVDHRIGERTYELSNHLGNVLSVISDKIIPHDDGSGNVDYWLADIRQSTDYSPFGVTLENRNFTLTGAEKMRYAFNGMEKDDEIKGEGNSYDFGARMLDPRLGRWLTIDPSAVKYPANSPYHFALNSPLLFNDPNGKDAVITISEPDAFGVRTITLTSKVYITGIGKTNKEIKEFAKSLQFNWDAFYSKDFVFPATAGLKYDLNIQVEFIAATTDNLGALPAVMRDYVNSDQSRSVGTKAEGAEDINGKPSGLEYGENVITIGWGGINATGTSTSQAWINDKESPVFSAIHEMWHLLGLSDRYDAKFQKPRIPHTGYEYNNKTLKGFIMAGTGYEIGQANIDAIIQSCINILNNPVNKIGNLFTIYKSIINDITLDELDPNKKKAVIEKSKDEVLPE</sequence>
<dbReference type="eggNOG" id="COG3209">
    <property type="taxonomic scope" value="Bacteria"/>
</dbReference>
<dbReference type="KEGG" id="fte:Fluta_0433"/>
<protein>
    <submittedName>
        <fullName evidence="2">RHS repeat-associated core domain protein</fullName>
    </submittedName>
</protein>
<dbReference type="RefSeq" id="WP_013685213.1">
    <property type="nucleotide sequence ID" value="NC_015321.1"/>
</dbReference>
<dbReference type="PANTHER" id="PTHR47199:SF2">
    <property type="entry name" value="PHOTOSYSTEM II STABILITY_ASSEMBLY FACTOR HCF136, CHLOROPLASTIC"/>
    <property type="match status" value="1"/>
</dbReference>
<dbReference type="SUPFAM" id="SSF50939">
    <property type="entry name" value="Sialidases"/>
    <property type="match status" value="1"/>
</dbReference>
<dbReference type="eggNOG" id="COG4447">
    <property type="taxonomic scope" value="Bacteria"/>
</dbReference>
<dbReference type="InterPro" id="IPR045619">
    <property type="entry name" value="DUF6443"/>
</dbReference>
<reference evidence="3" key="2">
    <citation type="submission" date="2011-02" db="EMBL/GenBank/DDBJ databases">
        <title>The complete genome of Fluviicola taffensis DSM 16823.</title>
        <authorList>
            <consortium name="US DOE Joint Genome Institute (JGI-PGF)"/>
            <person name="Lucas S."/>
            <person name="Copeland A."/>
            <person name="Lapidus A."/>
            <person name="Bruce D."/>
            <person name="Goodwin L."/>
            <person name="Pitluck S."/>
            <person name="Kyrpides N."/>
            <person name="Mavromatis K."/>
            <person name="Ivanova N."/>
            <person name="Mikhailova N."/>
            <person name="Pagani I."/>
            <person name="Chertkov O."/>
            <person name="Detter J.C."/>
            <person name="Han C."/>
            <person name="Tapia R."/>
            <person name="Land M."/>
            <person name="Hauser L."/>
            <person name="Markowitz V."/>
            <person name="Cheng J.-F."/>
            <person name="Hugenholtz P."/>
            <person name="Woyke T."/>
            <person name="Wu D."/>
            <person name="Tindall B."/>
            <person name="Pomrenke H.G."/>
            <person name="Brambilla E."/>
            <person name="Klenk H.-P."/>
            <person name="Eisen J.A."/>
        </authorList>
    </citation>
    <scope>NUCLEOTIDE SEQUENCE [LARGE SCALE GENOMIC DNA]</scope>
    <source>
        <strain evidence="3">DSM 16823 / RW262 / RW262</strain>
    </source>
</reference>
<dbReference type="InterPro" id="IPR036278">
    <property type="entry name" value="Sialidase_sf"/>
</dbReference>
<evidence type="ECO:0000313" key="3">
    <source>
        <dbReference type="Proteomes" id="UP000007463"/>
    </source>
</evidence>
<dbReference type="HOGENOM" id="CLU_223879_0_0_10"/>
<evidence type="ECO:0000259" key="1">
    <source>
        <dbReference type="Pfam" id="PF20041"/>
    </source>
</evidence>
<name>F2IEX4_FLUTR</name>
<dbReference type="InterPro" id="IPR022385">
    <property type="entry name" value="Rhs_assc_core"/>
</dbReference>
<reference evidence="2 3" key="1">
    <citation type="journal article" date="2011" name="Stand. Genomic Sci.">
        <title>Complete genome sequence of the gliding freshwater bacterium Fluviicola taffensis type strain (RW262).</title>
        <authorList>
            <person name="Woyke T."/>
            <person name="Chertkov O."/>
            <person name="Lapidus A."/>
            <person name="Nolan M."/>
            <person name="Lucas S."/>
            <person name="Del Rio T.G."/>
            <person name="Tice H."/>
            <person name="Cheng J.F."/>
            <person name="Tapia R."/>
            <person name="Han C."/>
            <person name="Goodwin L."/>
            <person name="Pitluck S."/>
            <person name="Liolios K."/>
            <person name="Pagani I."/>
            <person name="Ivanova N."/>
            <person name="Huntemann M."/>
            <person name="Mavromatis K."/>
            <person name="Mikhailova N."/>
            <person name="Pati A."/>
            <person name="Chen A."/>
            <person name="Palaniappan K."/>
            <person name="Land M."/>
            <person name="Hauser L."/>
            <person name="Brambilla E.M."/>
            <person name="Rohde M."/>
            <person name="Mwirichia R."/>
            <person name="Sikorski J."/>
            <person name="Tindall B.J."/>
            <person name="Goker M."/>
            <person name="Bristow J."/>
            <person name="Eisen J.A."/>
            <person name="Markowitz V."/>
            <person name="Hugenholtz P."/>
            <person name="Klenk H.P."/>
            <person name="Kyrpides N.C."/>
        </authorList>
    </citation>
    <scope>NUCLEOTIDE SEQUENCE [LARGE SCALE GENOMIC DNA]</scope>
    <source>
        <strain evidence="3">DSM 16823 / RW262 / RW262</strain>
    </source>
</reference>
<evidence type="ECO:0000313" key="2">
    <source>
        <dbReference type="EMBL" id="AEA42439.1"/>
    </source>
</evidence>
<gene>
    <name evidence="2" type="ordered locus">Fluta_0433</name>
</gene>
<keyword evidence="3" id="KW-1185">Reference proteome</keyword>
<dbReference type="OrthoDB" id="2972467at2"/>
<dbReference type="Proteomes" id="UP000007463">
    <property type="component" value="Chromosome"/>
</dbReference>
<dbReference type="PANTHER" id="PTHR47199">
    <property type="entry name" value="PHOTOSYSTEM II STABILITY/ASSEMBLY FACTOR HCF136, CHLOROPLASTIC"/>
    <property type="match status" value="1"/>
</dbReference>
<proteinExistence type="predicted"/>